<protein>
    <submittedName>
        <fullName evidence="1">Uncharacterized protein</fullName>
    </submittedName>
</protein>
<dbReference type="Proteomes" id="UP000684084">
    <property type="component" value="Unassembled WGS sequence"/>
</dbReference>
<comment type="caution">
    <text evidence="1">The sequence shown here is derived from an EMBL/GenBank/DDBJ whole genome shotgun (WGS) entry which is preliminary data.</text>
</comment>
<dbReference type="OrthoDB" id="10361004at2759"/>
<reference evidence="1" key="1">
    <citation type="submission" date="2020-05" db="EMBL/GenBank/DDBJ databases">
        <authorList>
            <person name="Rincon C."/>
            <person name="Sanders R I."/>
            <person name="Robbins C."/>
            <person name="Chaturvedi A."/>
        </authorList>
    </citation>
    <scope>NUCLEOTIDE SEQUENCE</scope>
    <source>
        <strain evidence="1">CHB12</strain>
    </source>
</reference>
<evidence type="ECO:0000313" key="2">
    <source>
        <dbReference type="Proteomes" id="UP000684084"/>
    </source>
</evidence>
<proteinExistence type="predicted"/>
<sequence length="82" mass="10092">MERHFGYIKELERDNCRSKKGAELKSRMKRKIIAPASSELKENCVDIFRILLNRGQRYYFDFRSRFWEQPKKHVEIKDERKL</sequence>
<dbReference type="EMBL" id="CAGKOT010000006">
    <property type="protein sequence ID" value="CAB5345968.1"/>
    <property type="molecule type" value="Genomic_DNA"/>
</dbReference>
<accession>A0A915YVS3</accession>
<evidence type="ECO:0000313" key="1">
    <source>
        <dbReference type="EMBL" id="CAB5345968.1"/>
    </source>
</evidence>
<name>A0A915YVS3_9GLOM</name>
<gene>
    <name evidence="1" type="ORF">CHRIB12_LOCUS4129</name>
</gene>
<organism evidence="1 2">
    <name type="scientific">Rhizophagus irregularis</name>
    <dbReference type="NCBI Taxonomy" id="588596"/>
    <lineage>
        <taxon>Eukaryota</taxon>
        <taxon>Fungi</taxon>
        <taxon>Fungi incertae sedis</taxon>
        <taxon>Mucoromycota</taxon>
        <taxon>Glomeromycotina</taxon>
        <taxon>Glomeromycetes</taxon>
        <taxon>Glomerales</taxon>
        <taxon>Glomeraceae</taxon>
        <taxon>Rhizophagus</taxon>
    </lineage>
</organism>
<dbReference type="AlphaFoldDB" id="A0A915YVS3"/>